<feature type="domain" description="Capsule synthesis protein CapA" evidence="4">
    <location>
        <begin position="173"/>
        <end position="414"/>
    </location>
</feature>
<feature type="compositionally biased region" description="Basic and acidic residues" evidence="2">
    <location>
        <begin position="146"/>
        <end position="166"/>
    </location>
</feature>
<evidence type="ECO:0000256" key="1">
    <source>
        <dbReference type="ARBA" id="ARBA00005662"/>
    </source>
</evidence>
<evidence type="ECO:0000313" key="5">
    <source>
        <dbReference type="EMBL" id="GIO30278.1"/>
    </source>
</evidence>
<keyword evidence="3" id="KW-0812">Transmembrane</keyword>
<dbReference type="InterPro" id="IPR052169">
    <property type="entry name" value="CW_Biosynth-Accessory"/>
</dbReference>
<evidence type="ECO:0000313" key="6">
    <source>
        <dbReference type="Proteomes" id="UP000679779"/>
    </source>
</evidence>
<gene>
    <name evidence="5" type="ORF">J2TS6_14190</name>
</gene>
<dbReference type="Pfam" id="PF09587">
    <property type="entry name" value="PGA_cap"/>
    <property type="match status" value="1"/>
</dbReference>
<keyword evidence="3" id="KW-0472">Membrane</keyword>
<comment type="similarity">
    <text evidence="1">Belongs to the CapA family.</text>
</comment>
<evidence type="ECO:0000256" key="3">
    <source>
        <dbReference type="SAM" id="Phobius"/>
    </source>
</evidence>
<keyword evidence="3" id="KW-1133">Transmembrane helix</keyword>
<dbReference type="SMART" id="SM00854">
    <property type="entry name" value="PGA_cap"/>
    <property type="match status" value="1"/>
</dbReference>
<dbReference type="RefSeq" id="WP_160040224.1">
    <property type="nucleotide sequence ID" value="NZ_BORQ01000001.1"/>
</dbReference>
<dbReference type="SUPFAM" id="SSF56300">
    <property type="entry name" value="Metallo-dependent phosphatases"/>
    <property type="match status" value="1"/>
</dbReference>
<dbReference type="Proteomes" id="UP000679779">
    <property type="component" value="Unassembled WGS sequence"/>
</dbReference>
<protein>
    <recommendedName>
        <fullName evidence="4">Capsule synthesis protein CapA domain-containing protein</fullName>
    </recommendedName>
</protein>
<feature type="region of interest" description="Disordered" evidence="2">
    <location>
        <begin position="1"/>
        <end position="20"/>
    </location>
</feature>
<dbReference type="InterPro" id="IPR029052">
    <property type="entry name" value="Metallo-depent_PP-like"/>
</dbReference>
<reference evidence="5" key="1">
    <citation type="submission" date="2021-03" db="EMBL/GenBank/DDBJ databases">
        <title>Antimicrobial resistance genes in bacteria isolated from Japanese honey, and their potential for conferring macrolide and lincosamide resistance in the American foulbrood pathogen Paenibacillus larvae.</title>
        <authorList>
            <person name="Okamoto M."/>
            <person name="Kumagai M."/>
            <person name="Kanamori H."/>
            <person name="Takamatsu D."/>
        </authorList>
    </citation>
    <scope>NUCLEOTIDE SEQUENCE</scope>
    <source>
        <strain evidence="5">J2TS6</strain>
    </source>
</reference>
<evidence type="ECO:0000259" key="4">
    <source>
        <dbReference type="SMART" id="SM00854"/>
    </source>
</evidence>
<feature type="compositionally biased region" description="Low complexity" evidence="2">
    <location>
        <begin position="126"/>
        <end position="144"/>
    </location>
</feature>
<comment type="caution">
    <text evidence="5">The sequence shown here is derived from an EMBL/GenBank/DDBJ whole genome shotgun (WGS) entry which is preliminary data.</text>
</comment>
<keyword evidence="6" id="KW-1185">Reference proteome</keyword>
<accession>A0A919XF57</accession>
<proteinExistence type="inferred from homology"/>
<organism evidence="5 6">
    <name type="scientific">Paenibacillus albilobatus</name>
    <dbReference type="NCBI Taxonomy" id="2716884"/>
    <lineage>
        <taxon>Bacteria</taxon>
        <taxon>Bacillati</taxon>
        <taxon>Bacillota</taxon>
        <taxon>Bacilli</taxon>
        <taxon>Bacillales</taxon>
        <taxon>Paenibacillaceae</taxon>
        <taxon>Paenibacillus</taxon>
    </lineage>
</organism>
<feature type="compositionally biased region" description="Basic and acidic residues" evidence="2">
    <location>
        <begin position="94"/>
        <end position="108"/>
    </location>
</feature>
<sequence>MYPPRSQKKRTGSKNRKKKQRRLWLTLNACLLLMIVILLATYFLAENRGAAGVPQQQPSSANTERNETAAKDNGTAPDSDAGSKKDEPEAEAADPAKEEPAEKPDKPGKAQSQTQQTGETQENDGQKQPPQQNKDNPPADAADQGDGGKDAGAEDSEAAKEHSIMKDDGKSVTIHFVGDMIFSGKVETLLEKNGYSYPFHYLGDMFKKDDLTLGNLETPVTTGGVSAQNKQFVFKSSPQALEALRAAGMDVVNLGNNHILDQGEVGLLDTINYLDQSGIQYVGAGKDADRAYQPVYFERGGMKIAVIGASRVYPETNWAAGTNKPGVASAYDKASRVIATIGEARKKADLVIVMVHWGIERALTPNDIQKKLGHDFIDAGADLIIGGHPHVLQGLEQYKGKWIAYSTGNFIFTKSGTPSTWKTAVFQATCKKSGCSMKLVPFHAELGQPVPMNAQEGSQLMKELQNLSIGGVKISGDGVVTPGS</sequence>
<dbReference type="EMBL" id="BORQ01000001">
    <property type="protein sequence ID" value="GIO30278.1"/>
    <property type="molecule type" value="Genomic_DNA"/>
</dbReference>
<feature type="compositionally biased region" description="Polar residues" evidence="2">
    <location>
        <begin position="54"/>
        <end position="63"/>
    </location>
</feature>
<dbReference type="Gene3D" id="3.60.21.10">
    <property type="match status" value="1"/>
</dbReference>
<dbReference type="PANTHER" id="PTHR33393:SF13">
    <property type="entry name" value="PGA BIOSYNTHESIS PROTEIN CAPA"/>
    <property type="match status" value="1"/>
</dbReference>
<feature type="transmembrane region" description="Helical" evidence="3">
    <location>
        <begin position="23"/>
        <end position="45"/>
    </location>
</feature>
<evidence type="ECO:0000256" key="2">
    <source>
        <dbReference type="SAM" id="MobiDB-lite"/>
    </source>
</evidence>
<name>A0A919XF57_9BACL</name>
<dbReference type="AlphaFoldDB" id="A0A919XF57"/>
<feature type="compositionally biased region" description="Low complexity" evidence="2">
    <location>
        <begin position="109"/>
        <end position="120"/>
    </location>
</feature>
<feature type="region of interest" description="Disordered" evidence="2">
    <location>
        <begin position="51"/>
        <end position="166"/>
    </location>
</feature>
<dbReference type="CDD" id="cd07381">
    <property type="entry name" value="MPP_CapA"/>
    <property type="match status" value="1"/>
</dbReference>
<dbReference type="PANTHER" id="PTHR33393">
    <property type="entry name" value="POLYGLUTAMINE SYNTHESIS ACCESSORY PROTEIN RV0574C-RELATED"/>
    <property type="match status" value="1"/>
</dbReference>
<dbReference type="InterPro" id="IPR019079">
    <property type="entry name" value="Capsule_synth_CapA"/>
</dbReference>